<gene>
    <name evidence="1" type="ORF">BST96_09020</name>
</gene>
<dbReference type="RefSeq" id="WP_085758385.1">
    <property type="nucleotide sequence ID" value="NZ_CP019343.1"/>
</dbReference>
<dbReference type="SUPFAM" id="SSF48452">
    <property type="entry name" value="TPR-like"/>
    <property type="match status" value="1"/>
</dbReference>
<dbReference type="OrthoDB" id="9769023at2"/>
<dbReference type="EMBL" id="CP019343">
    <property type="protein sequence ID" value="ARN74247.1"/>
    <property type="molecule type" value="Genomic_DNA"/>
</dbReference>
<protein>
    <submittedName>
        <fullName evidence="1">Uncharacterized protein</fullName>
    </submittedName>
</protein>
<dbReference type="InterPro" id="IPR011990">
    <property type="entry name" value="TPR-like_helical_dom_sf"/>
</dbReference>
<sequence length="417" mass="46041">MLAPALSIKLAVLVLLIPLSGCVTQHKINSLAESLQTAGADTTLAAVEKIKPNGRDRAQYLLNRGTLYRLSGNLAASTQDLESAKSIMRALQASSVTENIAALTINETLRSYAGTPSERVLVHTVLAYNYLQQNDLEGARVEMLQADITMREVADGDKLRGQLASSHFLAGLIYELNGEWDNAMISYRNSAEILDQRKQPIPDAVQKSLLQTSMRQGLKEEYQRYSQRFSRSAKPLADGEKELIVFYSDGIVSHKRQRTISVYSFELKQQITLSVPYYTASNYFARPLILSVAGQNLRTGLIEDLEVLARNDFKDEIPAITAAATARVVAKYQIVEKMRREQGDSVAVLFNLASTIAEQADLRSWNMLPSSIQVARIRIAPEVDLDEIDLTAGLNAGELLQFNQGNTLLLLANSVGH</sequence>
<proteinExistence type="predicted"/>
<dbReference type="Proteomes" id="UP000193450">
    <property type="component" value="Chromosome"/>
</dbReference>
<organism evidence="1 2">
    <name type="scientific">Oceanicoccus sagamiensis</name>
    <dbReference type="NCBI Taxonomy" id="716816"/>
    <lineage>
        <taxon>Bacteria</taxon>
        <taxon>Pseudomonadati</taxon>
        <taxon>Pseudomonadota</taxon>
        <taxon>Gammaproteobacteria</taxon>
        <taxon>Cellvibrionales</taxon>
        <taxon>Spongiibacteraceae</taxon>
        <taxon>Oceanicoccus</taxon>
    </lineage>
</organism>
<keyword evidence="2" id="KW-1185">Reference proteome</keyword>
<evidence type="ECO:0000313" key="1">
    <source>
        <dbReference type="EMBL" id="ARN74247.1"/>
    </source>
</evidence>
<name>A0A1X9NH43_9GAMM</name>
<dbReference type="SMART" id="SM00028">
    <property type="entry name" value="TPR"/>
    <property type="match status" value="2"/>
</dbReference>
<reference evidence="1 2" key="1">
    <citation type="submission" date="2016-11" db="EMBL/GenBank/DDBJ databases">
        <title>Trade-off between light-utilization and light-protection in marine flavobacteria.</title>
        <authorList>
            <person name="Kumagai Y."/>
        </authorList>
    </citation>
    <scope>NUCLEOTIDE SEQUENCE [LARGE SCALE GENOMIC DNA]</scope>
    <source>
        <strain evidence="1 2">NBRC 107125</strain>
    </source>
</reference>
<dbReference type="AlphaFoldDB" id="A0A1X9NH43"/>
<evidence type="ECO:0000313" key="2">
    <source>
        <dbReference type="Proteomes" id="UP000193450"/>
    </source>
</evidence>
<dbReference type="KEGG" id="osg:BST96_09020"/>
<dbReference type="Gene3D" id="1.25.40.10">
    <property type="entry name" value="Tetratricopeptide repeat domain"/>
    <property type="match status" value="1"/>
</dbReference>
<dbReference type="InterPro" id="IPR019734">
    <property type="entry name" value="TPR_rpt"/>
</dbReference>
<accession>A0A1X9NH43</accession>
<dbReference type="STRING" id="716816.BST96_09020"/>